<comment type="similarity">
    <text evidence="2 9">Belongs to the SLC41A transporter family.</text>
</comment>
<dbReference type="InterPro" id="IPR006669">
    <property type="entry name" value="MgtE_transporter"/>
</dbReference>
<keyword evidence="3 9" id="KW-0813">Transport</keyword>
<dbReference type="SMART" id="SM00924">
    <property type="entry name" value="MgtE_N"/>
    <property type="match status" value="1"/>
</dbReference>
<feature type="domain" description="CBS" evidence="10">
    <location>
        <begin position="139"/>
        <end position="201"/>
    </location>
</feature>
<keyword evidence="4 9" id="KW-0812">Transmembrane</keyword>
<evidence type="ECO:0000256" key="6">
    <source>
        <dbReference type="ARBA" id="ARBA00022989"/>
    </source>
</evidence>
<comment type="caution">
    <text evidence="11">The sequence shown here is derived from an EMBL/GenBank/DDBJ whole genome shotgun (WGS) entry which is preliminary data.</text>
</comment>
<keyword evidence="9" id="KW-1003">Cell membrane</keyword>
<keyword evidence="5 9" id="KW-0460">Magnesium</keyword>
<evidence type="ECO:0000256" key="4">
    <source>
        <dbReference type="ARBA" id="ARBA00022692"/>
    </source>
</evidence>
<evidence type="ECO:0000256" key="7">
    <source>
        <dbReference type="ARBA" id="ARBA00023136"/>
    </source>
</evidence>
<dbReference type="SMART" id="SM00116">
    <property type="entry name" value="CBS"/>
    <property type="match status" value="2"/>
</dbReference>
<dbReference type="InterPro" id="IPR006668">
    <property type="entry name" value="Mg_transptr_MgtE_intracell_dom"/>
</dbReference>
<proteinExistence type="inferred from homology"/>
<dbReference type="Pfam" id="PF01769">
    <property type="entry name" value="MgtE"/>
    <property type="match status" value="1"/>
</dbReference>
<name>A0ABP3GDD8_9BACI</name>
<dbReference type="Gene3D" id="3.10.580.10">
    <property type="entry name" value="CBS-domain"/>
    <property type="match status" value="1"/>
</dbReference>
<feature type="transmembrane region" description="Helical" evidence="9">
    <location>
        <begin position="317"/>
        <end position="341"/>
    </location>
</feature>
<dbReference type="EMBL" id="BAAADJ010000061">
    <property type="protein sequence ID" value="GAA0342658.1"/>
    <property type="molecule type" value="Genomic_DNA"/>
</dbReference>
<comment type="subunit">
    <text evidence="9">Homodimer.</text>
</comment>
<dbReference type="RefSeq" id="WP_343802312.1">
    <property type="nucleotide sequence ID" value="NZ_BAAADJ010000061.1"/>
</dbReference>
<evidence type="ECO:0000256" key="1">
    <source>
        <dbReference type="ARBA" id="ARBA00004141"/>
    </source>
</evidence>
<gene>
    <name evidence="11" type="primary">mgtE_2</name>
    <name evidence="11" type="ORF">GCM10008967_36380</name>
</gene>
<evidence type="ECO:0000256" key="2">
    <source>
        <dbReference type="ARBA" id="ARBA00009749"/>
    </source>
</evidence>
<dbReference type="Pfam" id="PF00571">
    <property type="entry name" value="CBS"/>
    <property type="match status" value="2"/>
</dbReference>
<feature type="transmembrane region" description="Helical" evidence="9">
    <location>
        <begin position="361"/>
        <end position="380"/>
    </location>
</feature>
<evidence type="ECO:0000256" key="8">
    <source>
        <dbReference type="PROSITE-ProRule" id="PRU00703"/>
    </source>
</evidence>
<dbReference type="PANTHER" id="PTHR43773">
    <property type="entry name" value="MAGNESIUM TRANSPORTER MGTE"/>
    <property type="match status" value="1"/>
</dbReference>
<dbReference type="InterPro" id="IPR036739">
    <property type="entry name" value="SLC41_membr_dom_sf"/>
</dbReference>
<dbReference type="PANTHER" id="PTHR43773:SF1">
    <property type="entry name" value="MAGNESIUM TRANSPORTER MGTE"/>
    <property type="match status" value="1"/>
</dbReference>
<accession>A0ABP3GDD8</accession>
<feature type="transmembrane region" description="Helical" evidence="9">
    <location>
        <begin position="285"/>
        <end position="305"/>
    </location>
</feature>
<keyword evidence="9" id="KW-0479">Metal-binding</keyword>
<dbReference type="SUPFAM" id="SSF161093">
    <property type="entry name" value="MgtE membrane domain-like"/>
    <property type="match status" value="1"/>
</dbReference>
<keyword evidence="7 9" id="KW-0472">Membrane</keyword>
<dbReference type="Proteomes" id="UP001500782">
    <property type="component" value="Unassembled WGS sequence"/>
</dbReference>
<dbReference type="Gene3D" id="1.10.357.20">
    <property type="entry name" value="SLC41 divalent cation transporters, integral membrane domain"/>
    <property type="match status" value="1"/>
</dbReference>
<evidence type="ECO:0000313" key="12">
    <source>
        <dbReference type="Proteomes" id="UP001500782"/>
    </source>
</evidence>
<evidence type="ECO:0000256" key="9">
    <source>
        <dbReference type="RuleBase" id="RU362011"/>
    </source>
</evidence>
<dbReference type="InterPro" id="IPR006667">
    <property type="entry name" value="SLC41_membr_dom"/>
</dbReference>
<keyword evidence="8" id="KW-0129">CBS domain</keyword>
<organism evidence="11 12">
    <name type="scientific">Bacillus carboniphilus</name>
    <dbReference type="NCBI Taxonomy" id="86663"/>
    <lineage>
        <taxon>Bacteria</taxon>
        <taxon>Bacillati</taxon>
        <taxon>Bacillota</taxon>
        <taxon>Bacilli</taxon>
        <taxon>Bacillales</taxon>
        <taxon>Bacillaceae</taxon>
        <taxon>Bacillus</taxon>
    </lineage>
</organism>
<dbReference type="NCBIfam" id="TIGR00400">
    <property type="entry name" value="mgtE"/>
    <property type="match status" value="1"/>
</dbReference>
<sequence length="451" mass="50992">MTEHYIDELVLKTIRLLKERKKTEFNKIIEELQPYDIAQLYQAIPRKHHPNFINSLPVDLISALIVELEKPLQTIALQLMKRSLLQQVLRKMENDDLAFILEGFDEETRQYYLSIMEKHEVEVVQSIIDYPPDSAGRLMNNRYVWIKDDSTVEQAIQKLRSFLEIAENINYFYVIDESRRLKGVLSYRDLILSNPEDKVASIMFSRVISANVYMDQEELAGLFERYDFLAIPIVDDNKELVGIVTVDDIIDVFIKEANEDYEKFAATGKDITFDTPATVASFRRLPWLVLLLFIGLISGSIISTFQNTLDQVVALAFFMPMIAGMTGNTGTQSLAVVIRGLSSTKLEANQILKLIWRESKVGLMIGITCGILIFGVAAIWQQSLVLGFVIGASLLLTLIFGTLAGTIIPILLYKINIDPAIASGPLITTINDILSLFIYFGLATFFLTSLL</sequence>
<dbReference type="PROSITE" id="PS51371">
    <property type="entry name" value="CBS"/>
    <property type="match status" value="2"/>
</dbReference>
<evidence type="ECO:0000256" key="5">
    <source>
        <dbReference type="ARBA" id="ARBA00022842"/>
    </source>
</evidence>
<comment type="function">
    <text evidence="9">Acts as a magnesium transporter.</text>
</comment>
<keyword evidence="12" id="KW-1185">Reference proteome</keyword>
<dbReference type="Pfam" id="PF03448">
    <property type="entry name" value="MgtE_N"/>
    <property type="match status" value="1"/>
</dbReference>
<dbReference type="InterPro" id="IPR000644">
    <property type="entry name" value="CBS_dom"/>
</dbReference>
<protein>
    <recommendedName>
        <fullName evidence="9">Magnesium transporter MgtE</fullName>
    </recommendedName>
</protein>
<dbReference type="SUPFAM" id="SSF158791">
    <property type="entry name" value="MgtE N-terminal domain-like"/>
    <property type="match status" value="1"/>
</dbReference>
<reference evidence="12" key="1">
    <citation type="journal article" date="2019" name="Int. J. Syst. Evol. Microbiol.">
        <title>The Global Catalogue of Microorganisms (GCM) 10K type strain sequencing project: providing services to taxonomists for standard genome sequencing and annotation.</title>
        <authorList>
            <consortium name="The Broad Institute Genomics Platform"/>
            <consortium name="The Broad Institute Genome Sequencing Center for Infectious Disease"/>
            <person name="Wu L."/>
            <person name="Ma J."/>
        </authorList>
    </citation>
    <scope>NUCLEOTIDE SEQUENCE [LARGE SCALE GENOMIC DNA]</scope>
    <source>
        <strain evidence="12">JCM 9731</strain>
    </source>
</reference>
<dbReference type="SUPFAM" id="SSF54631">
    <property type="entry name" value="CBS-domain pair"/>
    <property type="match status" value="1"/>
</dbReference>
<dbReference type="Gene3D" id="1.25.60.10">
    <property type="entry name" value="MgtE N-terminal domain-like"/>
    <property type="match status" value="1"/>
</dbReference>
<feature type="domain" description="CBS" evidence="10">
    <location>
        <begin position="203"/>
        <end position="259"/>
    </location>
</feature>
<feature type="transmembrane region" description="Helical" evidence="9">
    <location>
        <begin position="433"/>
        <end position="450"/>
    </location>
</feature>
<keyword evidence="6 9" id="KW-1133">Transmembrane helix</keyword>
<dbReference type="InterPro" id="IPR046342">
    <property type="entry name" value="CBS_dom_sf"/>
</dbReference>
<dbReference type="CDD" id="cd04606">
    <property type="entry name" value="CBS_pair_Mg_transporter"/>
    <property type="match status" value="1"/>
</dbReference>
<evidence type="ECO:0000259" key="10">
    <source>
        <dbReference type="PROSITE" id="PS51371"/>
    </source>
</evidence>
<evidence type="ECO:0000256" key="3">
    <source>
        <dbReference type="ARBA" id="ARBA00022448"/>
    </source>
</evidence>
<evidence type="ECO:0000313" key="11">
    <source>
        <dbReference type="EMBL" id="GAA0342658.1"/>
    </source>
</evidence>
<comment type="subcellular location">
    <subcellularLocation>
        <location evidence="9">Cell membrane</location>
        <topology evidence="9">Multi-pass membrane protein</topology>
    </subcellularLocation>
    <subcellularLocation>
        <location evidence="1">Membrane</location>
        <topology evidence="1">Multi-pass membrane protein</topology>
    </subcellularLocation>
</comment>
<dbReference type="InterPro" id="IPR038076">
    <property type="entry name" value="MgtE_N_sf"/>
</dbReference>
<feature type="transmembrane region" description="Helical" evidence="9">
    <location>
        <begin position="386"/>
        <end position="412"/>
    </location>
</feature>